<dbReference type="Proteomes" id="UP000293398">
    <property type="component" value="Unassembled WGS sequence"/>
</dbReference>
<name>A0A4Q7VFI5_9BURK</name>
<dbReference type="SUPFAM" id="SSF69279">
    <property type="entry name" value="Phage tail proteins"/>
    <property type="match status" value="2"/>
</dbReference>
<proteinExistence type="inferred from homology"/>
<dbReference type="Gene3D" id="4.10.220.110">
    <property type="match status" value="1"/>
</dbReference>
<evidence type="ECO:0000256" key="1">
    <source>
        <dbReference type="ARBA" id="ARBA00004613"/>
    </source>
</evidence>
<dbReference type="SUPFAM" id="SSF69349">
    <property type="entry name" value="Phage fibre proteins"/>
    <property type="match status" value="1"/>
</dbReference>
<dbReference type="InterPro" id="IPR017847">
    <property type="entry name" value="T6SS_RhsGE_Vgr_subset"/>
</dbReference>
<evidence type="ECO:0000313" key="7">
    <source>
        <dbReference type="EMBL" id="RZT94482.1"/>
    </source>
</evidence>
<organism evidence="7 8">
    <name type="scientific">Advenella incenata</name>
    <dbReference type="NCBI Taxonomy" id="267800"/>
    <lineage>
        <taxon>Bacteria</taxon>
        <taxon>Pseudomonadati</taxon>
        <taxon>Pseudomonadota</taxon>
        <taxon>Betaproteobacteria</taxon>
        <taxon>Burkholderiales</taxon>
        <taxon>Alcaligenaceae</taxon>
    </lineage>
</organism>
<dbReference type="Gene3D" id="2.40.50.230">
    <property type="entry name" value="Gp5 N-terminal domain"/>
    <property type="match status" value="1"/>
</dbReference>
<dbReference type="InterPro" id="IPR006531">
    <property type="entry name" value="Gp5/Vgr_OB"/>
</dbReference>
<dbReference type="EMBL" id="SHKO01000002">
    <property type="protein sequence ID" value="RZT94482.1"/>
    <property type="molecule type" value="Genomic_DNA"/>
</dbReference>
<comment type="similarity">
    <text evidence="2">Belongs to the VgrG protein family.</text>
</comment>
<dbReference type="InterPro" id="IPR054030">
    <property type="entry name" value="Gp5_Vgr_C"/>
</dbReference>
<dbReference type="Gene3D" id="2.30.110.50">
    <property type="match status" value="1"/>
</dbReference>
<dbReference type="RefSeq" id="WP_130304330.1">
    <property type="nucleotide sequence ID" value="NZ_SHKO01000002.1"/>
</dbReference>
<dbReference type="PANTHER" id="PTHR32305:SF15">
    <property type="entry name" value="PROTEIN RHSA-RELATED"/>
    <property type="match status" value="1"/>
</dbReference>
<dbReference type="NCBIfam" id="TIGR01646">
    <property type="entry name" value="vgr_GE"/>
    <property type="match status" value="1"/>
</dbReference>
<dbReference type="OrthoDB" id="1907165at2"/>
<evidence type="ECO:0000256" key="4">
    <source>
        <dbReference type="SAM" id="MobiDB-lite"/>
    </source>
</evidence>
<dbReference type="Pfam" id="PF05954">
    <property type="entry name" value="Phage_GPD"/>
    <property type="match status" value="1"/>
</dbReference>
<evidence type="ECO:0000256" key="3">
    <source>
        <dbReference type="ARBA" id="ARBA00022525"/>
    </source>
</evidence>
<dbReference type="SUPFAM" id="SSF69255">
    <property type="entry name" value="gp5 N-terminal domain-like"/>
    <property type="match status" value="1"/>
</dbReference>
<dbReference type="InterPro" id="IPR037026">
    <property type="entry name" value="Vgr_OB-fold_dom_sf"/>
</dbReference>
<accession>A0A4Q7VFI5</accession>
<dbReference type="InterPro" id="IPR006533">
    <property type="entry name" value="T6SS_Vgr_RhsGE"/>
</dbReference>
<gene>
    <name evidence="7" type="ORF">EV681_2902</name>
</gene>
<feature type="domain" description="Gp5/Type VI secretion system Vgr C-terminal trimerisation" evidence="6">
    <location>
        <begin position="472"/>
        <end position="582"/>
    </location>
</feature>
<comment type="subcellular location">
    <subcellularLocation>
        <location evidence="1">Secreted</location>
    </subcellularLocation>
</comment>
<dbReference type="NCBIfam" id="TIGR03361">
    <property type="entry name" value="VI_Rhs_Vgr"/>
    <property type="match status" value="1"/>
</dbReference>
<dbReference type="AlphaFoldDB" id="A0A4Q7VFI5"/>
<dbReference type="Gene3D" id="3.55.50.10">
    <property type="entry name" value="Baseplate protein-like domains"/>
    <property type="match status" value="1"/>
</dbReference>
<feature type="region of interest" description="Disordered" evidence="4">
    <location>
        <begin position="641"/>
        <end position="668"/>
    </location>
</feature>
<dbReference type="PANTHER" id="PTHR32305">
    <property type="match status" value="1"/>
</dbReference>
<comment type="caution">
    <text evidence="7">The sequence shown here is derived from an EMBL/GenBank/DDBJ whole genome shotgun (WGS) entry which is preliminary data.</text>
</comment>
<dbReference type="Pfam" id="PF04717">
    <property type="entry name" value="Phage_base_V"/>
    <property type="match status" value="1"/>
</dbReference>
<dbReference type="Pfam" id="PF22178">
    <property type="entry name" value="Gp5_trimer_C"/>
    <property type="match status" value="1"/>
</dbReference>
<keyword evidence="3" id="KW-0964">Secreted</keyword>
<protein>
    <submittedName>
        <fullName evidence="7">Type VI secretion system secreted protein VgrG</fullName>
    </submittedName>
</protein>
<keyword evidence="8" id="KW-1185">Reference proteome</keyword>
<evidence type="ECO:0000313" key="8">
    <source>
        <dbReference type="Proteomes" id="UP000293398"/>
    </source>
</evidence>
<dbReference type="InterPro" id="IPR050708">
    <property type="entry name" value="T6SS_VgrG/RHS"/>
</dbReference>
<evidence type="ECO:0000259" key="6">
    <source>
        <dbReference type="Pfam" id="PF22178"/>
    </source>
</evidence>
<reference evidence="7 8" key="1">
    <citation type="submission" date="2019-02" db="EMBL/GenBank/DDBJ databases">
        <title>Genomic Encyclopedia of Type Strains, Phase IV (KMG-IV): sequencing the most valuable type-strain genomes for metagenomic binning, comparative biology and taxonomic classification.</title>
        <authorList>
            <person name="Goeker M."/>
        </authorList>
    </citation>
    <scope>NUCLEOTIDE SEQUENCE [LARGE SCALE GENOMIC DNA]</scope>
    <source>
        <strain evidence="7 8">DSM 23814</strain>
    </source>
</reference>
<sequence length="668" mass="74847">MDIPNSIQFRSIVAHTPLGGSLGFRQMNGSEGLSQLFEFDVELVADNFSLDLKSLLGKPLTLEIETVAGSRFLNGQVTRFQLIGRENAVSRYYIYKASVRPWLWYLTQTSDNKIFQQKTVPDVIKEVLGEYGYPFEMKLSGSYRNWEYCVQYQETDFAFISRLMEHEGIYYYFKHENGQHTLVMTDDISSHKATPGYESIPYYGPDRHGKPQEEYVSMWEVVAQITPDGYATTDYDFTKPGASLDSVSKRSGGSQNGNLEMFEWQGGFQEADHGEQYSRVRLQELQSLQEQVRGIANARGIAAGFTFNLRNHPRSAENKEYLVVSVNYRMSVAGYATGTNSEDFYEESFIALPASIQYRAPRITPIPRTHGPQTARVVGPEGEEIWTDKYGRIKVQFHWDRYGKKNENSSCWVRVSSPWAGGGFGGLQLPRIKDEVVVDFIGGCPDRPIVLGRVYNASNMPPVELPAKATISGFRSQSVFGDLGTTNMMLFDDTLGAELITLKTQMDMVIRSLRDMEVVVGNDLRASVNCNAHTTIGANEYKATGGARHDHVESDTKQKYKGGLERKVETGTKEEYLTTREVTTTGVYKEKQPDYHLTRDGSSTVSIKGDAHNYYIEGPTNLTIKGNVNLVVDGEWTANEPTAVSPEAPAEIGSEPTAPTKPYICHPQ</sequence>
<evidence type="ECO:0000259" key="5">
    <source>
        <dbReference type="Pfam" id="PF04717"/>
    </source>
</evidence>
<evidence type="ECO:0000256" key="2">
    <source>
        <dbReference type="ARBA" id="ARBA00005558"/>
    </source>
</evidence>
<dbReference type="GO" id="GO:0005576">
    <property type="term" value="C:extracellular region"/>
    <property type="evidence" value="ECO:0007669"/>
    <property type="project" value="UniProtKB-SubCell"/>
</dbReference>
<feature type="domain" description="Gp5/Type VI secretion system Vgr protein OB-fold" evidence="5">
    <location>
        <begin position="388"/>
        <end position="455"/>
    </location>
</feature>